<evidence type="ECO:0000256" key="3">
    <source>
        <dbReference type="ARBA" id="ARBA00022705"/>
    </source>
</evidence>
<dbReference type="PANTHER" id="PTHR30153">
    <property type="entry name" value="REPLICATIVE DNA HELICASE DNAB"/>
    <property type="match status" value="1"/>
</dbReference>
<dbReference type="GO" id="GO:0003678">
    <property type="term" value="F:DNA helicase activity"/>
    <property type="evidence" value="ECO:0007669"/>
    <property type="project" value="UniProtKB-EC"/>
</dbReference>
<evidence type="ECO:0000256" key="12">
    <source>
        <dbReference type="RuleBase" id="RU362085"/>
    </source>
</evidence>
<organism evidence="14 15">
    <name type="scientific">Neglectibacter timonensis</name>
    <dbReference type="NCBI Taxonomy" id="1776382"/>
    <lineage>
        <taxon>Bacteria</taxon>
        <taxon>Bacillati</taxon>
        <taxon>Bacillota</taxon>
        <taxon>Clostridia</taxon>
        <taxon>Eubacteriales</taxon>
        <taxon>Oscillospiraceae</taxon>
        <taxon>Neglectibacter</taxon>
    </lineage>
</organism>
<evidence type="ECO:0000256" key="11">
    <source>
        <dbReference type="NCBIfam" id="TIGR00665"/>
    </source>
</evidence>
<evidence type="ECO:0000256" key="2">
    <source>
        <dbReference type="ARBA" id="ARBA00022515"/>
    </source>
</evidence>
<comment type="catalytic activity">
    <reaction evidence="10 12">
        <text>ATP + H2O = ADP + phosphate + H(+)</text>
        <dbReference type="Rhea" id="RHEA:13065"/>
        <dbReference type="ChEBI" id="CHEBI:15377"/>
        <dbReference type="ChEBI" id="CHEBI:15378"/>
        <dbReference type="ChEBI" id="CHEBI:30616"/>
        <dbReference type="ChEBI" id="CHEBI:43474"/>
        <dbReference type="ChEBI" id="CHEBI:456216"/>
        <dbReference type="EC" id="5.6.2.3"/>
    </reaction>
</comment>
<keyword evidence="3 12" id="KW-0235">DNA replication</keyword>
<evidence type="ECO:0000256" key="7">
    <source>
        <dbReference type="ARBA" id="ARBA00022840"/>
    </source>
</evidence>
<dbReference type="SMART" id="SM00382">
    <property type="entry name" value="AAA"/>
    <property type="match status" value="1"/>
</dbReference>
<dbReference type="InterPro" id="IPR027417">
    <property type="entry name" value="P-loop_NTPase"/>
</dbReference>
<evidence type="ECO:0000256" key="1">
    <source>
        <dbReference type="ARBA" id="ARBA00008428"/>
    </source>
</evidence>
<dbReference type="NCBIfam" id="TIGR00665">
    <property type="entry name" value="DnaB"/>
    <property type="match status" value="1"/>
</dbReference>
<keyword evidence="8 12" id="KW-0238">DNA-binding</keyword>
<dbReference type="PROSITE" id="PS51199">
    <property type="entry name" value="SF4_HELICASE"/>
    <property type="match status" value="1"/>
</dbReference>
<evidence type="ECO:0000256" key="4">
    <source>
        <dbReference type="ARBA" id="ARBA00022741"/>
    </source>
</evidence>
<dbReference type="GeneID" id="90531332"/>
<proteinExistence type="inferred from homology"/>
<evidence type="ECO:0000313" key="14">
    <source>
        <dbReference type="EMBL" id="MCQ4839628.1"/>
    </source>
</evidence>
<keyword evidence="2 12" id="KW-0639">Primosome</keyword>
<protein>
    <recommendedName>
        <fullName evidence="11 12">Replicative DNA helicase</fullName>
        <ecNumber evidence="11 12">5.6.2.3</ecNumber>
    </recommendedName>
</protein>
<name>A0ABT1RY56_9FIRM</name>
<sequence>MAFERESLAAPQAAPGMAMPFSLEAEQSVLGAILLESSCLPIVTEILPRPDYFYAVNNRLIYGAMQELFTLGRPVDFITVLEKLKENSDFEEATGKVYLTQLAQIVPSIANVEIYANIVRDKYDVRTLMQAARSILDDASEGAEESNLLLDSAEQKIFDIRQGKSMRGLQPVREILLETFDRLDKLNSPDKDKYRGIPTGIGELDATITGLNRSDLIILAARPGMGKTSFALNICRHVSLTAKRRVAFFSLEMGKEQLVSRLLSSESLVEGTKLRAGDLSEGEWTRLVEAGDILSRADLYFDDSPGITVPEMKAKVRRLKGVELIVIDYLQLMNSAKRIDNRVQEISEITRNLKIMAKELNVPVIALSQLARASEKRTDHRPVLSDLRDSGSIEQDADIVLFLYRDDYYSNSEGGAPGEDADQNSCECIVAKNRHGESKAVPMHWQGEFMRFTSREVIRHE</sequence>
<dbReference type="Proteomes" id="UP001524473">
    <property type="component" value="Unassembled WGS sequence"/>
</dbReference>
<dbReference type="RefSeq" id="WP_066860936.1">
    <property type="nucleotide sequence ID" value="NZ_CABKVV010000010.1"/>
</dbReference>
<accession>A0ABT1RY56</accession>
<keyword evidence="15" id="KW-1185">Reference proteome</keyword>
<comment type="caution">
    <text evidence="14">The sequence shown here is derived from an EMBL/GenBank/DDBJ whole genome shotgun (WGS) entry which is preliminary data.</text>
</comment>
<dbReference type="SUPFAM" id="SSF52540">
    <property type="entry name" value="P-loop containing nucleoside triphosphate hydrolases"/>
    <property type="match status" value="1"/>
</dbReference>
<dbReference type="PANTHER" id="PTHR30153:SF2">
    <property type="entry name" value="REPLICATIVE DNA HELICASE"/>
    <property type="match status" value="1"/>
</dbReference>
<gene>
    <name evidence="14" type="primary">dnaB</name>
    <name evidence="14" type="ORF">NE695_06850</name>
</gene>
<dbReference type="CDD" id="cd00984">
    <property type="entry name" value="DnaB_C"/>
    <property type="match status" value="1"/>
</dbReference>
<dbReference type="InterPro" id="IPR007693">
    <property type="entry name" value="DNA_helicase_DnaB-like_N"/>
</dbReference>
<reference evidence="14 15" key="1">
    <citation type="submission" date="2022-06" db="EMBL/GenBank/DDBJ databases">
        <title>Isolation of gut microbiota from human fecal samples.</title>
        <authorList>
            <person name="Pamer E.G."/>
            <person name="Barat B."/>
            <person name="Waligurski E."/>
            <person name="Medina S."/>
            <person name="Paddock L."/>
            <person name="Mostad J."/>
        </authorList>
    </citation>
    <scope>NUCLEOTIDE SEQUENCE [LARGE SCALE GENOMIC DNA]</scope>
    <source>
        <strain evidence="14 15">DFI.9.73</strain>
    </source>
</reference>
<evidence type="ECO:0000256" key="5">
    <source>
        <dbReference type="ARBA" id="ARBA00022801"/>
    </source>
</evidence>
<keyword evidence="6 12" id="KW-0347">Helicase</keyword>
<evidence type="ECO:0000313" key="15">
    <source>
        <dbReference type="Proteomes" id="UP001524473"/>
    </source>
</evidence>
<evidence type="ECO:0000256" key="9">
    <source>
        <dbReference type="ARBA" id="ARBA00023235"/>
    </source>
</evidence>
<comment type="similarity">
    <text evidence="1 12">Belongs to the helicase family. DnaB subfamily.</text>
</comment>
<keyword evidence="7 12" id="KW-0067">ATP-binding</keyword>
<keyword evidence="9" id="KW-0413">Isomerase</keyword>
<dbReference type="EC" id="5.6.2.3" evidence="11 12"/>
<dbReference type="SUPFAM" id="SSF48024">
    <property type="entry name" value="N-terminal domain of DnaB helicase"/>
    <property type="match status" value="1"/>
</dbReference>
<dbReference type="InterPro" id="IPR036185">
    <property type="entry name" value="DNA_heli_DnaB-like_N_sf"/>
</dbReference>
<evidence type="ECO:0000256" key="8">
    <source>
        <dbReference type="ARBA" id="ARBA00023125"/>
    </source>
</evidence>
<dbReference type="Gene3D" id="3.40.50.300">
    <property type="entry name" value="P-loop containing nucleotide triphosphate hydrolases"/>
    <property type="match status" value="1"/>
</dbReference>
<feature type="domain" description="SF4 helicase" evidence="13">
    <location>
        <begin position="190"/>
        <end position="459"/>
    </location>
</feature>
<dbReference type="InterPro" id="IPR007694">
    <property type="entry name" value="DNA_helicase_DnaB-like_C"/>
</dbReference>
<keyword evidence="5 12" id="KW-0378">Hydrolase</keyword>
<dbReference type="EMBL" id="JANFZH010000012">
    <property type="protein sequence ID" value="MCQ4839628.1"/>
    <property type="molecule type" value="Genomic_DNA"/>
</dbReference>
<dbReference type="InterPro" id="IPR003593">
    <property type="entry name" value="AAA+_ATPase"/>
</dbReference>
<comment type="function">
    <text evidence="12">The main replicative DNA helicase, it participates in initiation and elongation during chromosome replication. Travels ahead of the DNA replisome, separating dsDNA into templates for DNA synthesis. A processive ATP-dependent 5'-3' DNA helicase it has DNA-dependent ATPase activity.</text>
</comment>
<keyword evidence="4 12" id="KW-0547">Nucleotide-binding</keyword>
<dbReference type="GO" id="GO:0016787">
    <property type="term" value="F:hydrolase activity"/>
    <property type="evidence" value="ECO:0007669"/>
    <property type="project" value="UniProtKB-KW"/>
</dbReference>
<dbReference type="Pfam" id="PF00772">
    <property type="entry name" value="DnaB"/>
    <property type="match status" value="1"/>
</dbReference>
<evidence type="ECO:0000256" key="6">
    <source>
        <dbReference type="ARBA" id="ARBA00022806"/>
    </source>
</evidence>
<dbReference type="Gene3D" id="1.10.860.10">
    <property type="entry name" value="DNAb Helicase, Chain A"/>
    <property type="match status" value="1"/>
</dbReference>
<dbReference type="Pfam" id="PF03796">
    <property type="entry name" value="DnaB_C"/>
    <property type="match status" value="1"/>
</dbReference>
<dbReference type="InterPro" id="IPR007692">
    <property type="entry name" value="DNA_helicase_DnaB"/>
</dbReference>
<evidence type="ECO:0000256" key="10">
    <source>
        <dbReference type="ARBA" id="ARBA00048954"/>
    </source>
</evidence>
<evidence type="ECO:0000259" key="13">
    <source>
        <dbReference type="PROSITE" id="PS51199"/>
    </source>
</evidence>
<dbReference type="InterPro" id="IPR016136">
    <property type="entry name" value="DNA_helicase_N/primase_C"/>
</dbReference>